<comment type="caution">
    <text evidence="1">The sequence shown here is derived from an EMBL/GenBank/DDBJ whole genome shotgun (WGS) entry which is preliminary data.</text>
</comment>
<keyword evidence="2" id="KW-1185">Reference proteome</keyword>
<dbReference type="EMBL" id="MU003500">
    <property type="protein sequence ID" value="KAF2473387.1"/>
    <property type="molecule type" value="Genomic_DNA"/>
</dbReference>
<gene>
    <name evidence="1" type="ORF">BDR25DRAFT_323932</name>
</gene>
<evidence type="ECO:0000313" key="1">
    <source>
        <dbReference type="EMBL" id="KAF2473387.1"/>
    </source>
</evidence>
<organism evidence="1 2">
    <name type="scientific">Lindgomyces ingoldianus</name>
    <dbReference type="NCBI Taxonomy" id="673940"/>
    <lineage>
        <taxon>Eukaryota</taxon>
        <taxon>Fungi</taxon>
        <taxon>Dikarya</taxon>
        <taxon>Ascomycota</taxon>
        <taxon>Pezizomycotina</taxon>
        <taxon>Dothideomycetes</taxon>
        <taxon>Pleosporomycetidae</taxon>
        <taxon>Pleosporales</taxon>
        <taxon>Lindgomycetaceae</taxon>
        <taxon>Lindgomyces</taxon>
    </lineage>
</organism>
<sequence length="904" mass="97237">MGNSQGKESRPGSSRGHSRPSSTRNPSSPTASGPSGASHHDRSGSGVYASRGGRGSRHDLSFLGIGGSSERDPALEPRRETKAEREARKLEKDRALRAQERERSIREEGVDGGYLVTLGTYTGPEDFSKPVVRQLQIERRLAPFWKGLNDHSDTWTEYQLIAVVNGLPLPAPDEVPPEEPPRSDNLSPEWNPRSSNTNINSLTVPITSRSPSSNSDRSMNLTPSHPAFSLPSPTSPIAASPSSSPFFRGRAKTLAALTTSSRNNSQTEMTPQEVQLPRDPYVNGQRIEVFLYKNASECPICFLYYPPYLNRTRCCDQPICSECFVQIKRPDPHPPEHHDPNNPNNPPEPQEDNVLVSEPAACPFCVQPEFGVTYEPPPFRRGLSYANQGQHPLANAASAMSSTSSLNSQGLTSPGRRRATSLAANDSNVITTDRVRPDWAKKLADARSHALRRAAAATALHNAAYMMGNLQASEGRGFTLGRRRRTMFGGESAGSSGHGTPRREGDIGALLSAATGGSSNRPNDGQADLIAGRHSSRRGNRLEDLEELMMMEAIRLSLAAEEERKKKEEKEAVKEAKKEEKKKAKEAKKAEKSGRKTGFFPIDIDGESNAAGSSSAAGKGKAVDRSGGSVGFNPLSEHTSTLSTMSSKDDPQRHLEQSRAQIQRETSSTSNTPSPFDPFAEQPSHRAALRNLSNTSSSASSLAESLQGSLRQGSQGGFGASASSFEPSPNASGISLNHDETPPHGTSSTEPMFNFRSLAAVITNEDSSRDDESVVQHIENVAGGERADGEGSSHVKDSVEGGESSSSRRWAPDIAVQPPPESTVTVKMTATAESATKLQVLPEPEESLGESVLTLKPTKCSVNGEDEIGPAPQIEVVASSHEGDVDSKHIEDVSMVNSLQQPTQ</sequence>
<reference evidence="1" key="1">
    <citation type="journal article" date="2020" name="Stud. Mycol.">
        <title>101 Dothideomycetes genomes: a test case for predicting lifestyles and emergence of pathogens.</title>
        <authorList>
            <person name="Haridas S."/>
            <person name="Albert R."/>
            <person name="Binder M."/>
            <person name="Bloem J."/>
            <person name="Labutti K."/>
            <person name="Salamov A."/>
            <person name="Andreopoulos B."/>
            <person name="Baker S."/>
            <person name="Barry K."/>
            <person name="Bills G."/>
            <person name="Bluhm B."/>
            <person name="Cannon C."/>
            <person name="Castanera R."/>
            <person name="Culley D."/>
            <person name="Daum C."/>
            <person name="Ezra D."/>
            <person name="Gonzalez J."/>
            <person name="Henrissat B."/>
            <person name="Kuo A."/>
            <person name="Liang C."/>
            <person name="Lipzen A."/>
            <person name="Lutzoni F."/>
            <person name="Magnuson J."/>
            <person name="Mondo S."/>
            <person name="Nolan M."/>
            <person name="Ohm R."/>
            <person name="Pangilinan J."/>
            <person name="Park H.-J."/>
            <person name="Ramirez L."/>
            <person name="Alfaro M."/>
            <person name="Sun H."/>
            <person name="Tritt A."/>
            <person name="Yoshinaga Y."/>
            <person name="Zwiers L.-H."/>
            <person name="Turgeon B."/>
            <person name="Goodwin S."/>
            <person name="Spatafora J."/>
            <person name="Crous P."/>
            <person name="Grigoriev I."/>
        </authorList>
    </citation>
    <scope>NUCLEOTIDE SEQUENCE</scope>
    <source>
        <strain evidence="1">ATCC 200398</strain>
    </source>
</reference>
<dbReference type="Proteomes" id="UP000799755">
    <property type="component" value="Unassembled WGS sequence"/>
</dbReference>
<name>A0ACB6R2V1_9PLEO</name>
<evidence type="ECO:0000313" key="2">
    <source>
        <dbReference type="Proteomes" id="UP000799755"/>
    </source>
</evidence>
<accession>A0ACB6R2V1</accession>
<proteinExistence type="predicted"/>
<protein>
    <submittedName>
        <fullName evidence="1">Uncharacterized protein</fullName>
    </submittedName>
</protein>